<evidence type="ECO:0000256" key="1">
    <source>
        <dbReference type="ARBA" id="ARBA00004123"/>
    </source>
</evidence>
<dbReference type="SMART" id="SM00432">
    <property type="entry name" value="MADS"/>
    <property type="match status" value="1"/>
</dbReference>
<dbReference type="CDD" id="cd00266">
    <property type="entry name" value="MADS_SRF_like"/>
    <property type="match status" value="1"/>
</dbReference>
<keyword evidence="3" id="KW-0238">DNA-binding</keyword>
<dbReference type="GO" id="GO:0005634">
    <property type="term" value="C:nucleus"/>
    <property type="evidence" value="ECO:0007669"/>
    <property type="project" value="UniProtKB-SubCell"/>
</dbReference>
<dbReference type="Pfam" id="PF00319">
    <property type="entry name" value="SRF-TF"/>
    <property type="match status" value="1"/>
</dbReference>
<dbReference type="EMBL" id="JX680237">
    <property type="protein sequence ID" value="AFX72869.1"/>
    <property type="molecule type" value="mRNA"/>
</dbReference>
<dbReference type="PROSITE" id="PS50066">
    <property type="entry name" value="MADS_BOX_2"/>
    <property type="match status" value="1"/>
</dbReference>
<dbReference type="GO" id="GO:0000987">
    <property type="term" value="F:cis-regulatory region sequence-specific DNA binding"/>
    <property type="evidence" value="ECO:0007669"/>
    <property type="project" value="InterPro"/>
</dbReference>
<evidence type="ECO:0000256" key="5">
    <source>
        <dbReference type="ARBA" id="ARBA00023242"/>
    </source>
</evidence>
<dbReference type="GO" id="GO:0046983">
    <property type="term" value="F:protein dimerization activity"/>
    <property type="evidence" value="ECO:0007669"/>
    <property type="project" value="InterPro"/>
</dbReference>
<dbReference type="GO" id="GO:0000981">
    <property type="term" value="F:DNA-binding transcription factor activity, RNA polymerase II-specific"/>
    <property type="evidence" value="ECO:0007669"/>
    <property type="project" value="InterPro"/>
</dbReference>
<dbReference type="InterPro" id="IPR036879">
    <property type="entry name" value="TF_MADSbox_sf"/>
</dbReference>
<evidence type="ECO:0000313" key="7">
    <source>
        <dbReference type="EMBL" id="AFX72869.1"/>
    </source>
</evidence>
<dbReference type="SUPFAM" id="SSF55455">
    <property type="entry name" value="SRF-like"/>
    <property type="match status" value="1"/>
</dbReference>
<keyword evidence="5" id="KW-0539">Nucleus</keyword>
<evidence type="ECO:0000259" key="6">
    <source>
        <dbReference type="PROSITE" id="PS50066"/>
    </source>
</evidence>
<dbReference type="PANTHER" id="PTHR48019">
    <property type="entry name" value="SERUM RESPONSE FACTOR HOMOLOG"/>
    <property type="match status" value="1"/>
</dbReference>
<organism evidence="7">
    <name type="scientific">Aquilegia coerulea</name>
    <name type="common">Rocky mountain columbine</name>
    <dbReference type="NCBI Taxonomy" id="218851"/>
    <lineage>
        <taxon>Eukaryota</taxon>
        <taxon>Viridiplantae</taxon>
        <taxon>Streptophyta</taxon>
        <taxon>Embryophyta</taxon>
        <taxon>Tracheophyta</taxon>
        <taxon>Spermatophyta</taxon>
        <taxon>Magnoliopsida</taxon>
        <taxon>Ranunculales</taxon>
        <taxon>Ranunculaceae</taxon>
        <taxon>Thalictroideae</taxon>
        <taxon>Aquilegia</taxon>
    </lineage>
</organism>
<name>K7XWN7_AQUCA</name>
<dbReference type="Gene3D" id="3.40.1810.10">
    <property type="entry name" value="Transcription factor, MADS-box"/>
    <property type="match status" value="1"/>
</dbReference>
<evidence type="ECO:0000256" key="4">
    <source>
        <dbReference type="ARBA" id="ARBA00023163"/>
    </source>
</evidence>
<keyword evidence="2" id="KW-0805">Transcription regulation</keyword>
<accession>K7XWN7</accession>
<sequence length="277" mass="30829">MGKRKLKLELIKNNSTRKNCLRVRKGGLIKKTEELSILCGVEACAIIHDGPNDLNPTVWPSPEEAQHVVNRFKNLPEMGKNKRMTNPEDYLKQRNKKLVKKIKQQQLENREMEMTEVMYQALNGKGLGGMKKEDLDDLYWIIQKKEKEIENRIDALRKKTSVQQLIMNPHAGQQLPPPPPNGYNGGDAFVMPTPPPPNGYYGGDASVMMPTPPPPPNGYYGGDLSVMPAPPPPNGYYGGDTSVMPTPPPSTGYYGGDTFVMPAPPPPPNGYMMEIFL</sequence>
<dbReference type="InterPro" id="IPR050142">
    <property type="entry name" value="MADS-box/MEF2_TF"/>
</dbReference>
<reference evidence="7" key="1">
    <citation type="journal article" date="2014" name="Ann. Mo. Bot. Gard.">
        <title>The MADS-Box Gene Family of the Basal Eudicot and Hybrid Aquilegia coerulea Origami' (Ranunculaceae).</title>
        <authorList>
            <person name="Sharma B."/>
            <person name="Kramer E.M."/>
        </authorList>
    </citation>
    <scope>NUCLEOTIDE SEQUENCE</scope>
</reference>
<dbReference type="AlphaFoldDB" id="K7XWN7"/>
<comment type="subcellular location">
    <subcellularLocation>
        <location evidence="1">Nucleus</location>
    </subcellularLocation>
</comment>
<protein>
    <submittedName>
        <fullName evidence="7">MADS-box protein AGL80</fullName>
    </submittedName>
</protein>
<evidence type="ECO:0000256" key="2">
    <source>
        <dbReference type="ARBA" id="ARBA00023015"/>
    </source>
</evidence>
<proteinExistence type="evidence at transcript level"/>
<dbReference type="InterPro" id="IPR033897">
    <property type="entry name" value="SRF-like_MADS-box"/>
</dbReference>
<dbReference type="InterPro" id="IPR002100">
    <property type="entry name" value="TF_MADSbox"/>
</dbReference>
<feature type="domain" description="MADS-box" evidence="6">
    <location>
        <begin position="1"/>
        <end position="61"/>
    </location>
</feature>
<keyword evidence="4" id="KW-0804">Transcription</keyword>
<evidence type="ECO:0000256" key="3">
    <source>
        <dbReference type="ARBA" id="ARBA00023125"/>
    </source>
</evidence>
<dbReference type="GO" id="GO:0045944">
    <property type="term" value="P:positive regulation of transcription by RNA polymerase II"/>
    <property type="evidence" value="ECO:0007669"/>
    <property type="project" value="InterPro"/>
</dbReference>